<organism evidence="2">
    <name type="scientific">Paenarthrobacter sp. AMU7</name>
    <dbReference type="NCBI Taxonomy" id="3162492"/>
    <lineage>
        <taxon>Bacteria</taxon>
        <taxon>Bacillati</taxon>
        <taxon>Actinomycetota</taxon>
        <taxon>Actinomycetes</taxon>
        <taxon>Micrococcales</taxon>
        <taxon>Micrococcaceae</taxon>
        <taxon>Paenarthrobacter</taxon>
    </lineage>
</organism>
<evidence type="ECO:0000313" key="2">
    <source>
        <dbReference type="EMBL" id="XDV72754.1"/>
    </source>
</evidence>
<sequence length="253" mass="27000">MPGPEMCTSFPGATAVSEVSIYDWPGLDGAAGGSPHLHTASTEAYVVQQGFGRLETLDSRGFTSTPLAPGTVVWFTPGTVHRAINDSGDLRVLVVMQNAGLPENGDAVMTFPPRHLVDHETYARAAALLSKNADGGDAAAEAAARRRRDLALEGYLELKTAVQKSGAAALADFYAAAARLVQGKAGTWRGYLTDGAERQATLTGQQLLSLESMESFYMQDARTTMGERKTRRIYGMCGRIQAWELSETVIAGT</sequence>
<dbReference type="Gene3D" id="2.60.120.10">
    <property type="entry name" value="Jelly Rolls"/>
    <property type="match status" value="1"/>
</dbReference>
<dbReference type="InterPro" id="IPR014710">
    <property type="entry name" value="RmlC-like_jellyroll"/>
</dbReference>
<name>A0AB39YQQ6_9MICC</name>
<reference evidence="2" key="1">
    <citation type="submission" date="2024-07" db="EMBL/GenBank/DDBJ databases">
        <authorList>
            <person name="Li J."/>
            <person name="Wei H."/>
            <person name="Ma J."/>
        </authorList>
    </citation>
    <scope>NUCLEOTIDE SEQUENCE</scope>
    <source>
        <strain evidence="2">AMU7</strain>
    </source>
</reference>
<proteinExistence type="predicted"/>
<accession>A0AB39YQQ6</accession>
<dbReference type="SUPFAM" id="SSF51182">
    <property type="entry name" value="RmlC-like cupins"/>
    <property type="match status" value="1"/>
</dbReference>
<dbReference type="Pfam" id="PF07883">
    <property type="entry name" value="Cupin_2"/>
    <property type="match status" value="1"/>
</dbReference>
<gene>
    <name evidence="2" type="ORF">ABQM86_06225</name>
</gene>
<dbReference type="AlphaFoldDB" id="A0AB39YQQ6"/>
<evidence type="ECO:0000259" key="1">
    <source>
        <dbReference type="Pfam" id="PF07883"/>
    </source>
</evidence>
<dbReference type="InterPro" id="IPR011051">
    <property type="entry name" value="RmlC_Cupin_sf"/>
</dbReference>
<feature type="domain" description="Cupin type-2" evidence="1">
    <location>
        <begin position="29"/>
        <end position="95"/>
    </location>
</feature>
<dbReference type="EMBL" id="CP165735">
    <property type="protein sequence ID" value="XDV72754.1"/>
    <property type="molecule type" value="Genomic_DNA"/>
</dbReference>
<protein>
    <submittedName>
        <fullName evidence="2">Cupin domain-containing protein</fullName>
    </submittedName>
</protein>
<dbReference type="RefSeq" id="WP_369746177.1">
    <property type="nucleotide sequence ID" value="NZ_CP165735.1"/>
</dbReference>
<dbReference type="InterPro" id="IPR013096">
    <property type="entry name" value="Cupin_2"/>
</dbReference>